<dbReference type="InterPro" id="IPR035906">
    <property type="entry name" value="MetI-like_sf"/>
</dbReference>
<keyword evidence="9" id="KW-0762">Sugar transport</keyword>
<feature type="transmembrane region" description="Helical" evidence="7">
    <location>
        <begin position="187"/>
        <end position="211"/>
    </location>
</feature>
<keyword evidence="5 7" id="KW-1133">Transmembrane helix</keyword>
<comment type="caution">
    <text evidence="9">The sequence shown here is derived from an EMBL/GenBank/DDBJ whole genome shotgun (WGS) entry which is preliminary data.</text>
</comment>
<gene>
    <name evidence="9" type="ORF">HD596_003562</name>
</gene>
<evidence type="ECO:0000259" key="8">
    <source>
        <dbReference type="PROSITE" id="PS50928"/>
    </source>
</evidence>
<accession>A0A7W9G427</accession>
<keyword evidence="2 7" id="KW-0813">Transport</keyword>
<evidence type="ECO:0000256" key="3">
    <source>
        <dbReference type="ARBA" id="ARBA00022475"/>
    </source>
</evidence>
<reference evidence="9 10" key="1">
    <citation type="submission" date="2020-08" db="EMBL/GenBank/DDBJ databases">
        <title>Sequencing the genomes of 1000 actinobacteria strains.</title>
        <authorList>
            <person name="Klenk H.-P."/>
        </authorList>
    </citation>
    <scope>NUCLEOTIDE SEQUENCE [LARGE SCALE GENOMIC DNA]</scope>
    <source>
        <strain evidence="9 10">DSM 45507</strain>
    </source>
</reference>
<proteinExistence type="inferred from homology"/>
<feature type="transmembrane region" description="Helical" evidence="7">
    <location>
        <begin position="129"/>
        <end position="150"/>
    </location>
</feature>
<dbReference type="SUPFAM" id="SSF161098">
    <property type="entry name" value="MetI-like"/>
    <property type="match status" value="1"/>
</dbReference>
<feature type="transmembrane region" description="Helical" evidence="7">
    <location>
        <begin position="100"/>
        <end position="123"/>
    </location>
</feature>
<dbReference type="Gene3D" id="1.10.3720.10">
    <property type="entry name" value="MetI-like"/>
    <property type="match status" value="1"/>
</dbReference>
<dbReference type="RefSeq" id="WP_185070362.1">
    <property type="nucleotide sequence ID" value="NZ_JACHMB010000001.1"/>
</dbReference>
<dbReference type="PANTHER" id="PTHR43744">
    <property type="entry name" value="ABC TRANSPORTER PERMEASE PROTEIN MG189-RELATED-RELATED"/>
    <property type="match status" value="1"/>
</dbReference>
<keyword evidence="3" id="KW-1003">Cell membrane</keyword>
<feature type="transmembrane region" description="Helical" evidence="7">
    <location>
        <begin position="231"/>
        <end position="254"/>
    </location>
</feature>
<keyword evidence="10" id="KW-1185">Reference proteome</keyword>
<comment type="subcellular location">
    <subcellularLocation>
        <location evidence="1 7">Cell membrane</location>
        <topology evidence="1 7">Multi-pass membrane protein</topology>
    </subcellularLocation>
</comment>
<feature type="domain" description="ABC transmembrane type-1" evidence="8">
    <location>
        <begin position="65"/>
        <end position="254"/>
    </location>
</feature>
<feature type="transmembrane region" description="Helical" evidence="7">
    <location>
        <begin position="64"/>
        <end position="88"/>
    </location>
</feature>
<comment type="similarity">
    <text evidence="7">Belongs to the binding-protein-dependent transport system permease family.</text>
</comment>
<evidence type="ECO:0000313" key="9">
    <source>
        <dbReference type="EMBL" id="MBB5776806.1"/>
    </source>
</evidence>
<organism evidence="9 10">
    <name type="scientific">Nonomuraea jabiensis</name>
    <dbReference type="NCBI Taxonomy" id="882448"/>
    <lineage>
        <taxon>Bacteria</taxon>
        <taxon>Bacillati</taxon>
        <taxon>Actinomycetota</taxon>
        <taxon>Actinomycetes</taxon>
        <taxon>Streptosporangiales</taxon>
        <taxon>Streptosporangiaceae</taxon>
        <taxon>Nonomuraea</taxon>
    </lineage>
</organism>
<dbReference type="CDD" id="cd06261">
    <property type="entry name" value="TM_PBP2"/>
    <property type="match status" value="1"/>
</dbReference>
<protein>
    <submittedName>
        <fullName evidence="9">Multiple sugar transport system permease protein</fullName>
    </submittedName>
</protein>
<evidence type="ECO:0000256" key="1">
    <source>
        <dbReference type="ARBA" id="ARBA00004651"/>
    </source>
</evidence>
<dbReference type="PROSITE" id="PS50928">
    <property type="entry name" value="ABC_TM1"/>
    <property type="match status" value="1"/>
</dbReference>
<dbReference type="GO" id="GO:0055085">
    <property type="term" value="P:transmembrane transport"/>
    <property type="evidence" value="ECO:0007669"/>
    <property type="project" value="InterPro"/>
</dbReference>
<dbReference type="EMBL" id="JACHMB010000001">
    <property type="protein sequence ID" value="MBB5776806.1"/>
    <property type="molecule type" value="Genomic_DNA"/>
</dbReference>
<evidence type="ECO:0000256" key="4">
    <source>
        <dbReference type="ARBA" id="ARBA00022692"/>
    </source>
</evidence>
<dbReference type="Pfam" id="PF00528">
    <property type="entry name" value="BPD_transp_1"/>
    <property type="match status" value="1"/>
</dbReference>
<sequence>MRRYTGLLALAVLFVGPLVWALGVSFKTQTEATRVPPTLLPAEPTTSAYGTVFQGTTDTPVLRWFANSLIAATAHMLLVLAVSSLAAYALARLEFRGKKLMFGVIVGTLLVPGFVFLIPQFLIVDQLGWLDSLTALVVPGAAGAFGVFFLRQFFVGLPRELDEAALMEGANHWHIFWRITLPLSRPALATLAVLSFLSNWNDFIWPIYVIFSPEYFTLPPGLSILQGAYTIHYPVIMAGAVLASIPVLILFSLTQRYVIEGISRSGLKG</sequence>
<dbReference type="InterPro" id="IPR000515">
    <property type="entry name" value="MetI-like"/>
</dbReference>
<dbReference type="AlphaFoldDB" id="A0A7W9G427"/>
<dbReference type="Proteomes" id="UP000579153">
    <property type="component" value="Unassembled WGS sequence"/>
</dbReference>
<keyword evidence="4 7" id="KW-0812">Transmembrane</keyword>
<name>A0A7W9G427_9ACTN</name>
<keyword evidence="6 7" id="KW-0472">Membrane</keyword>
<evidence type="ECO:0000256" key="5">
    <source>
        <dbReference type="ARBA" id="ARBA00022989"/>
    </source>
</evidence>
<evidence type="ECO:0000256" key="6">
    <source>
        <dbReference type="ARBA" id="ARBA00023136"/>
    </source>
</evidence>
<evidence type="ECO:0000313" key="10">
    <source>
        <dbReference type="Proteomes" id="UP000579153"/>
    </source>
</evidence>
<dbReference type="GO" id="GO:0005886">
    <property type="term" value="C:plasma membrane"/>
    <property type="evidence" value="ECO:0007669"/>
    <property type="project" value="UniProtKB-SubCell"/>
</dbReference>
<evidence type="ECO:0000256" key="2">
    <source>
        <dbReference type="ARBA" id="ARBA00022448"/>
    </source>
</evidence>
<evidence type="ECO:0000256" key="7">
    <source>
        <dbReference type="RuleBase" id="RU363032"/>
    </source>
</evidence>
<dbReference type="PANTHER" id="PTHR43744:SF12">
    <property type="entry name" value="ABC TRANSPORTER PERMEASE PROTEIN MG189-RELATED"/>
    <property type="match status" value="1"/>
</dbReference>